<feature type="compositionally biased region" description="Polar residues" evidence="7">
    <location>
        <begin position="893"/>
        <end position="913"/>
    </location>
</feature>
<feature type="domain" description="PHD-type" evidence="9">
    <location>
        <begin position="273"/>
        <end position="389"/>
    </location>
</feature>
<dbReference type="PANTHER" id="PTHR13793">
    <property type="entry name" value="PHD FINGER PROTEINS"/>
    <property type="match status" value="1"/>
</dbReference>
<accession>A0A3M6UPJ4</accession>
<comment type="similarity">
    <text evidence="5">Belongs to the JADE family.</text>
</comment>
<feature type="compositionally biased region" description="Basic and acidic residues" evidence="7">
    <location>
        <begin position="812"/>
        <end position="822"/>
    </location>
</feature>
<feature type="region of interest" description="Disordered" evidence="7">
    <location>
        <begin position="386"/>
        <end position="417"/>
    </location>
</feature>
<protein>
    <recommendedName>
        <fullName evidence="12">PHD-type domain-containing protein</fullName>
    </recommendedName>
</protein>
<evidence type="ECO:0000259" key="8">
    <source>
        <dbReference type="PROSITE" id="PS50016"/>
    </source>
</evidence>
<dbReference type="GO" id="GO:0006357">
    <property type="term" value="P:regulation of transcription by RNA polymerase II"/>
    <property type="evidence" value="ECO:0007669"/>
    <property type="project" value="TreeGrafter"/>
</dbReference>
<proteinExistence type="inferred from homology"/>
<dbReference type="SUPFAM" id="SSF57903">
    <property type="entry name" value="FYVE/PHD zinc finger"/>
    <property type="match status" value="1"/>
</dbReference>
<feature type="compositionally biased region" description="Basic and acidic residues" evidence="7">
    <location>
        <begin position="705"/>
        <end position="724"/>
    </location>
</feature>
<dbReference type="STRING" id="46731.A0A3M6UPJ4"/>
<dbReference type="PROSITE" id="PS50016">
    <property type="entry name" value="ZF_PHD_2"/>
    <property type="match status" value="1"/>
</dbReference>
<dbReference type="FunFam" id="3.30.40.10:FF:000004">
    <property type="entry name" value="Jade family PHD finger 2"/>
    <property type="match status" value="1"/>
</dbReference>
<sequence>MDSTAKKDRKSADIVDDTDVDIEKNKASKKAKQGEIKGLLSSVIADEIKGSSRPPSPASFSLEGRKPAEIFRTDLISAMKLPDHQNLSPENYVTISDQWRQEWERGVQVPVYPEGVFQPSFRMVETPYKRSGNFKLPGKLLSTPSKTRGRPPGSRCPYDLGRMDVEWLITLNRSRRNKGLMELEESTMEKALAYIENKCYDNMGHAIATQEGLSIEYDEDVCCDICQSPDSEELNEMVFCDSCDICVHQACYGIQNIPAGSWLCYPCLKGFKNCQCIFCSLSGGAMKRTKNNKGWAHVSCALWIPEVGFGNVSKMEPINRIENIPASRWNLVCSLCRDKVGACIQCTVKTCVTAFHVTCGFKHGLEMRTVLDDTATDGVRHISYCTKHSHKSKSPNKKTRDEDTGTPSTSEDAENLRQKRLKQMEEEFYKFVTPAEIAKDLNLPKELATKIHKYWALKRKAQDDIPLLPPTLQQQEKLSGKQGAVNSSTNLQAQLERILKLRCNLEKLRNLCYMVTKREKMRRELYRAREEVFWQEHAVLTDDSSDLDDNAVQRVLTMCKDNFSGDGSLPAAVEGGCPAESALSFRVSSTADSSSTTSSSGDCSSTEHRSVNGGDSGGEAADEEETEESETEEDLFSSPARRTRSNSLLVNPSCLSIDSAAGSIKEPESIASGVIETPTRKRTREKTQTSPEASASTPKRVLRNTVRESEEPAVEHDSIESETPRRRKIRHLSFPNDVTDNIEANDKETIESTEEDGAVSQNSRTRFTRTGNISGKTKTAEIRSEGEMSEKSEVDEESRKENDPLRQENMVEFDRPVRTVREAKRKRSKSTTAIDDDRRGKQARITEFMGRKSPNRKDLSAPKSPRTRANRRKSDSEESDRVATDSDADNSKRAPSSRSFTNGRKTSSANSSCPHCKLQHDKLTKCSWRYKEGSHTAECEDNWNRRELRLRSFQSPKSRARCSSVVSPKPHCCGSLMSKFCHATVT</sequence>
<evidence type="ECO:0000256" key="6">
    <source>
        <dbReference type="PROSITE-ProRule" id="PRU00146"/>
    </source>
</evidence>
<feature type="region of interest" description="Disordered" evidence="7">
    <location>
        <begin position="1"/>
        <end position="34"/>
    </location>
</feature>
<feature type="compositionally biased region" description="Basic and acidic residues" evidence="7">
    <location>
        <begin position="872"/>
        <end position="892"/>
    </location>
</feature>
<dbReference type="InterPro" id="IPR050701">
    <property type="entry name" value="Histone_Mod_Regulator"/>
</dbReference>
<dbReference type="Proteomes" id="UP000275408">
    <property type="component" value="Unassembled WGS sequence"/>
</dbReference>
<dbReference type="InterPro" id="IPR013083">
    <property type="entry name" value="Znf_RING/FYVE/PHD"/>
</dbReference>
<name>A0A3M6UPJ4_POCDA</name>
<dbReference type="InterPro" id="IPR034732">
    <property type="entry name" value="EPHD"/>
</dbReference>
<feature type="compositionally biased region" description="Polar residues" evidence="7">
    <location>
        <begin position="759"/>
        <end position="777"/>
    </location>
</feature>
<evidence type="ECO:0008006" key="12">
    <source>
        <dbReference type="Google" id="ProtNLM"/>
    </source>
</evidence>
<keyword evidence="3 6" id="KW-0863">Zinc-finger</keyword>
<dbReference type="SMART" id="SM00249">
    <property type="entry name" value="PHD"/>
    <property type="match status" value="2"/>
</dbReference>
<dbReference type="OrthoDB" id="20839at2759"/>
<dbReference type="Pfam" id="PF13831">
    <property type="entry name" value="PHD_2"/>
    <property type="match status" value="1"/>
</dbReference>
<feature type="compositionally biased region" description="Acidic residues" evidence="7">
    <location>
        <begin position="620"/>
        <end position="635"/>
    </location>
</feature>
<feature type="domain" description="PHD-type" evidence="8">
    <location>
        <begin position="220"/>
        <end position="270"/>
    </location>
</feature>
<keyword evidence="4" id="KW-0862">Zinc</keyword>
<dbReference type="GO" id="GO:0008270">
    <property type="term" value="F:zinc ion binding"/>
    <property type="evidence" value="ECO:0007669"/>
    <property type="project" value="UniProtKB-KW"/>
</dbReference>
<comment type="caution">
    <text evidence="10">The sequence shown here is derived from an EMBL/GenBank/DDBJ whole genome shotgun (WGS) entry which is preliminary data.</text>
</comment>
<evidence type="ECO:0000256" key="1">
    <source>
        <dbReference type="ARBA" id="ARBA00022723"/>
    </source>
</evidence>
<dbReference type="CDD" id="cd15671">
    <property type="entry name" value="ePHD_JADE"/>
    <property type="match status" value="1"/>
</dbReference>
<evidence type="ECO:0000313" key="11">
    <source>
        <dbReference type="Proteomes" id="UP000275408"/>
    </source>
</evidence>
<dbReference type="FunFam" id="3.30.40.10:FF:000030">
    <property type="entry name" value="Protein Jade-1 isoform 1"/>
    <property type="match status" value="1"/>
</dbReference>
<evidence type="ECO:0000256" key="5">
    <source>
        <dbReference type="ARBA" id="ARBA00038371"/>
    </source>
</evidence>
<dbReference type="CDD" id="cd15573">
    <property type="entry name" value="PHD_JADE"/>
    <property type="match status" value="1"/>
</dbReference>
<feature type="compositionally biased region" description="Low complexity" evidence="7">
    <location>
        <begin position="588"/>
        <end position="604"/>
    </location>
</feature>
<evidence type="ECO:0000256" key="7">
    <source>
        <dbReference type="SAM" id="MobiDB-lite"/>
    </source>
</evidence>
<keyword evidence="11" id="KW-1185">Reference proteome</keyword>
<gene>
    <name evidence="10" type="ORF">pdam_00001734</name>
</gene>
<dbReference type="PROSITE" id="PS01359">
    <property type="entry name" value="ZF_PHD_1"/>
    <property type="match status" value="1"/>
</dbReference>
<feature type="region of interest" description="Disordered" evidence="7">
    <location>
        <begin position="668"/>
        <end position="915"/>
    </location>
</feature>
<dbReference type="PROSITE" id="PS51805">
    <property type="entry name" value="EPHD"/>
    <property type="match status" value="1"/>
</dbReference>
<evidence type="ECO:0000256" key="2">
    <source>
        <dbReference type="ARBA" id="ARBA00022737"/>
    </source>
</evidence>
<evidence type="ECO:0000256" key="4">
    <source>
        <dbReference type="ARBA" id="ARBA00022833"/>
    </source>
</evidence>
<dbReference type="AlphaFoldDB" id="A0A3M6UPJ4"/>
<dbReference type="Gene3D" id="3.30.40.10">
    <property type="entry name" value="Zinc/RING finger domain, C3HC4 (zinc finger)"/>
    <property type="match status" value="2"/>
</dbReference>
<evidence type="ECO:0000313" key="10">
    <source>
        <dbReference type="EMBL" id="RMX55623.1"/>
    </source>
</evidence>
<evidence type="ECO:0000256" key="3">
    <source>
        <dbReference type="ARBA" id="ARBA00022771"/>
    </source>
</evidence>
<dbReference type="InterPro" id="IPR019786">
    <property type="entry name" value="Zinc_finger_PHD-type_CS"/>
</dbReference>
<keyword evidence="2" id="KW-0677">Repeat</keyword>
<feature type="compositionally biased region" description="Basic and acidic residues" evidence="7">
    <location>
        <begin position="1"/>
        <end position="13"/>
    </location>
</feature>
<organism evidence="10 11">
    <name type="scientific">Pocillopora damicornis</name>
    <name type="common">Cauliflower coral</name>
    <name type="synonym">Millepora damicornis</name>
    <dbReference type="NCBI Taxonomy" id="46731"/>
    <lineage>
        <taxon>Eukaryota</taxon>
        <taxon>Metazoa</taxon>
        <taxon>Cnidaria</taxon>
        <taxon>Anthozoa</taxon>
        <taxon>Hexacorallia</taxon>
        <taxon>Scleractinia</taxon>
        <taxon>Astrocoeniina</taxon>
        <taxon>Pocilloporidae</taxon>
        <taxon>Pocillopora</taxon>
    </lineage>
</organism>
<feature type="compositionally biased region" description="Basic residues" evidence="7">
    <location>
        <begin position="387"/>
        <end position="397"/>
    </location>
</feature>
<reference evidence="10 11" key="1">
    <citation type="journal article" date="2018" name="Sci. Rep.">
        <title>Comparative analysis of the Pocillopora damicornis genome highlights role of immune system in coral evolution.</title>
        <authorList>
            <person name="Cunning R."/>
            <person name="Bay R.A."/>
            <person name="Gillette P."/>
            <person name="Baker A.C."/>
            <person name="Traylor-Knowles N."/>
        </authorList>
    </citation>
    <scope>NUCLEOTIDE SEQUENCE [LARGE SCALE GENOMIC DNA]</scope>
    <source>
        <strain evidence="10">RSMAS</strain>
        <tissue evidence="10">Whole animal</tissue>
    </source>
</reference>
<dbReference type="InterPro" id="IPR011011">
    <property type="entry name" value="Znf_FYVE_PHD"/>
</dbReference>
<keyword evidence="1" id="KW-0479">Metal-binding</keyword>
<dbReference type="InterPro" id="IPR019787">
    <property type="entry name" value="Znf_PHD-finger"/>
</dbReference>
<dbReference type="InterPro" id="IPR001965">
    <property type="entry name" value="Znf_PHD"/>
</dbReference>
<dbReference type="EMBL" id="RCHS01001028">
    <property type="protein sequence ID" value="RMX55623.1"/>
    <property type="molecule type" value="Genomic_DNA"/>
</dbReference>
<evidence type="ECO:0000259" key="9">
    <source>
        <dbReference type="PROSITE" id="PS51805"/>
    </source>
</evidence>
<feature type="compositionally biased region" description="Basic and acidic residues" evidence="7">
    <location>
        <begin position="778"/>
        <end position="806"/>
    </location>
</feature>
<dbReference type="Pfam" id="PF13832">
    <property type="entry name" value="zf-HC5HC2H_2"/>
    <property type="match status" value="1"/>
</dbReference>
<dbReference type="PANTHER" id="PTHR13793:SF160">
    <property type="entry name" value="PHD FINGER PROTEIN RHINOCEROS"/>
    <property type="match status" value="1"/>
</dbReference>
<feature type="region of interest" description="Disordered" evidence="7">
    <location>
        <begin position="588"/>
        <end position="643"/>
    </location>
</feature>